<dbReference type="Proteomes" id="UP000002139">
    <property type="component" value="Chromosome"/>
</dbReference>
<evidence type="ECO:0000313" key="3">
    <source>
        <dbReference type="Proteomes" id="UP000002139"/>
    </source>
</evidence>
<feature type="signal peptide" evidence="1">
    <location>
        <begin position="1"/>
        <end position="24"/>
    </location>
</feature>
<protein>
    <recommendedName>
        <fullName evidence="4">Secreted protein</fullName>
    </recommendedName>
</protein>
<accession>A9FTB2</accession>
<sequence>MMTFAFFTRAALSVVASSILTACAAASPPEPEPPGYPYCTAQEHEAAVCDQLRRAVLIEPDGTRIPLDVSECSGGESIVRVILERRDTGAFLYRGAMAFSLAEPRAPMTLRGIEPEIREWPCADDSCRSMREIAPGTRLAMPIMQQCPDAPRMETAEVVLPLPPATAASCTDGRWPRWCVDPGDSTDRYRIIEYGWRMGIPREAVVEVREGIVSVRSMGKARRVLPKEEVDELMSSLEKLWQGSLESHQGCRDGTVTLVHARRSGAWKSIVRTGCSGVPGLAGPLWRRQRPER</sequence>
<dbReference type="EMBL" id="AM746676">
    <property type="protein sequence ID" value="CAN98511.1"/>
    <property type="molecule type" value="Genomic_DNA"/>
</dbReference>
<feature type="chain" id="PRO_5002738555" description="Secreted protein" evidence="1">
    <location>
        <begin position="25"/>
        <end position="293"/>
    </location>
</feature>
<dbReference type="KEGG" id="scl:sce8340"/>
<dbReference type="HOGENOM" id="CLU_949642_0_0_7"/>
<evidence type="ECO:0000313" key="2">
    <source>
        <dbReference type="EMBL" id="CAN98511.1"/>
    </source>
</evidence>
<gene>
    <name evidence="2" type="ordered locus">sce8340</name>
</gene>
<keyword evidence="3" id="KW-1185">Reference proteome</keyword>
<name>A9FTB2_SORC5</name>
<evidence type="ECO:0000256" key="1">
    <source>
        <dbReference type="SAM" id="SignalP"/>
    </source>
</evidence>
<proteinExistence type="predicted"/>
<reference evidence="2 3" key="1">
    <citation type="journal article" date="2007" name="Nat. Biotechnol.">
        <title>Complete genome sequence of the myxobacterium Sorangium cellulosum.</title>
        <authorList>
            <person name="Schneiker S."/>
            <person name="Perlova O."/>
            <person name="Kaiser O."/>
            <person name="Gerth K."/>
            <person name="Alici A."/>
            <person name="Altmeyer M.O."/>
            <person name="Bartels D."/>
            <person name="Bekel T."/>
            <person name="Beyer S."/>
            <person name="Bode E."/>
            <person name="Bode H.B."/>
            <person name="Bolten C.J."/>
            <person name="Choudhuri J.V."/>
            <person name="Doss S."/>
            <person name="Elnakady Y.A."/>
            <person name="Frank B."/>
            <person name="Gaigalat L."/>
            <person name="Goesmann A."/>
            <person name="Groeger C."/>
            <person name="Gross F."/>
            <person name="Jelsbak L."/>
            <person name="Jelsbak L."/>
            <person name="Kalinowski J."/>
            <person name="Kegler C."/>
            <person name="Knauber T."/>
            <person name="Konietzny S."/>
            <person name="Kopp M."/>
            <person name="Krause L."/>
            <person name="Krug D."/>
            <person name="Linke B."/>
            <person name="Mahmud T."/>
            <person name="Martinez-Arias R."/>
            <person name="McHardy A.C."/>
            <person name="Merai M."/>
            <person name="Meyer F."/>
            <person name="Mormann S."/>
            <person name="Munoz-Dorado J."/>
            <person name="Perez J."/>
            <person name="Pradella S."/>
            <person name="Rachid S."/>
            <person name="Raddatz G."/>
            <person name="Rosenau F."/>
            <person name="Rueckert C."/>
            <person name="Sasse F."/>
            <person name="Scharfe M."/>
            <person name="Schuster S.C."/>
            <person name="Suen G."/>
            <person name="Treuner-Lange A."/>
            <person name="Velicer G.J."/>
            <person name="Vorholter F.-J."/>
            <person name="Weissman K.J."/>
            <person name="Welch R.D."/>
            <person name="Wenzel S.C."/>
            <person name="Whitworth D.E."/>
            <person name="Wilhelm S."/>
            <person name="Wittmann C."/>
            <person name="Bloecker H."/>
            <person name="Puehler A."/>
            <person name="Mueller R."/>
        </authorList>
    </citation>
    <scope>NUCLEOTIDE SEQUENCE [LARGE SCALE GENOMIC DNA]</scope>
    <source>
        <strain evidence="3">So ce56</strain>
    </source>
</reference>
<dbReference type="AlphaFoldDB" id="A9FTB2"/>
<evidence type="ECO:0008006" key="4">
    <source>
        <dbReference type="Google" id="ProtNLM"/>
    </source>
</evidence>
<organism evidence="2 3">
    <name type="scientific">Sorangium cellulosum (strain So ce56)</name>
    <name type="common">Polyangium cellulosum (strain So ce56)</name>
    <dbReference type="NCBI Taxonomy" id="448385"/>
    <lineage>
        <taxon>Bacteria</taxon>
        <taxon>Pseudomonadati</taxon>
        <taxon>Myxococcota</taxon>
        <taxon>Polyangia</taxon>
        <taxon>Polyangiales</taxon>
        <taxon>Polyangiaceae</taxon>
        <taxon>Sorangium</taxon>
    </lineage>
</organism>
<keyword evidence="1" id="KW-0732">Signal</keyword>